<dbReference type="Proteomes" id="UP000538666">
    <property type="component" value="Unassembled WGS sequence"/>
</dbReference>
<accession>A0A841JQF5</accession>
<protein>
    <submittedName>
        <fullName evidence="1">Uncharacterized protein</fullName>
    </submittedName>
</protein>
<sequence>MARVASHVIAAKSDRNNRTVKVNTVGCIVRHPNLESHVTYVAQATTIASINIYVRPPCPISNQPSLTSPATSLKLLQMAGEKIFLAPNLATSST</sequence>
<dbReference type="AlphaFoldDB" id="A0A841JQF5"/>
<keyword evidence="2" id="KW-1185">Reference proteome</keyword>
<dbReference type="EMBL" id="JACHEK010000001">
    <property type="protein sequence ID" value="MBB6142655.1"/>
    <property type="molecule type" value="Genomic_DNA"/>
</dbReference>
<gene>
    <name evidence="1" type="ORF">HNQ77_000593</name>
</gene>
<name>A0A841JQF5_9BACT</name>
<organism evidence="1 2">
    <name type="scientific">Silvibacterium bohemicum</name>
    <dbReference type="NCBI Taxonomy" id="1577686"/>
    <lineage>
        <taxon>Bacteria</taxon>
        <taxon>Pseudomonadati</taxon>
        <taxon>Acidobacteriota</taxon>
        <taxon>Terriglobia</taxon>
        <taxon>Terriglobales</taxon>
        <taxon>Acidobacteriaceae</taxon>
        <taxon>Silvibacterium</taxon>
    </lineage>
</organism>
<reference evidence="1 2" key="1">
    <citation type="submission" date="2020-08" db="EMBL/GenBank/DDBJ databases">
        <title>Genomic Encyclopedia of Type Strains, Phase IV (KMG-IV): sequencing the most valuable type-strain genomes for metagenomic binning, comparative biology and taxonomic classification.</title>
        <authorList>
            <person name="Goeker M."/>
        </authorList>
    </citation>
    <scope>NUCLEOTIDE SEQUENCE [LARGE SCALE GENOMIC DNA]</scope>
    <source>
        <strain evidence="1 2">DSM 103733</strain>
    </source>
</reference>
<comment type="caution">
    <text evidence="1">The sequence shown here is derived from an EMBL/GenBank/DDBJ whole genome shotgun (WGS) entry which is preliminary data.</text>
</comment>
<proteinExistence type="predicted"/>
<evidence type="ECO:0000313" key="2">
    <source>
        <dbReference type="Proteomes" id="UP000538666"/>
    </source>
</evidence>
<evidence type="ECO:0000313" key="1">
    <source>
        <dbReference type="EMBL" id="MBB6142655.1"/>
    </source>
</evidence>